<dbReference type="EMBL" id="LUKF01000002">
    <property type="protein sequence ID" value="KYG70238.1"/>
    <property type="molecule type" value="Genomic_DNA"/>
</dbReference>
<evidence type="ECO:0000259" key="3">
    <source>
        <dbReference type="Pfam" id="PF02230"/>
    </source>
</evidence>
<dbReference type="RefSeq" id="WP_063242726.1">
    <property type="nucleotide sequence ID" value="NZ_LUKF01000002.1"/>
</dbReference>
<reference evidence="4 5" key="1">
    <citation type="submission" date="2016-03" db="EMBL/GenBank/DDBJ databases">
        <authorList>
            <person name="Ploux O."/>
        </authorList>
    </citation>
    <scope>NUCLEOTIDE SEQUENCE [LARGE SCALE GENOMIC DNA]</scope>
    <source>
        <strain evidence="4 5">BER2</strain>
    </source>
</reference>
<comment type="caution">
    <text evidence="4">The sequence shown here is derived from an EMBL/GenBank/DDBJ whole genome shotgun (WGS) entry which is preliminary data.</text>
</comment>
<feature type="domain" description="Phospholipase/carboxylesterase/thioesterase" evidence="3">
    <location>
        <begin position="16"/>
        <end position="217"/>
    </location>
</feature>
<accession>A0A150WUP9</accession>
<dbReference type="PANTHER" id="PTHR10655">
    <property type="entry name" value="LYSOPHOSPHOLIPASE-RELATED"/>
    <property type="match status" value="1"/>
</dbReference>
<dbReference type="OrthoDB" id="9801763at2"/>
<name>A0A150WUP9_BDEBC</name>
<evidence type="ECO:0000256" key="2">
    <source>
        <dbReference type="ARBA" id="ARBA00022801"/>
    </source>
</evidence>
<protein>
    <submittedName>
        <fullName evidence="4">Serine esterase</fullName>
    </submittedName>
</protein>
<keyword evidence="2" id="KW-0378">Hydrolase</keyword>
<comment type="similarity">
    <text evidence="1">Belongs to the AB hydrolase superfamily. AB hydrolase 2 family.</text>
</comment>
<dbReference type="AlphaFoldDB" id="A0A150WUP9"/>
<dbReference type="GO" id="GO:0016787">
    <property type="term" value="F:hydrolase activity"/>
    <property type="evidence" value="ECO:0007669"/>
    <property type="project" value="UniProtKB-KW"/>
</dbReference>
<evidence type="ECO:0000256" key="1">
    <source>
        <dbReference type="ARBA" id="ARBA00006499"/>
    </source>
</evidence>
<dbReference type="PANTHER" id="PTHR10655:SF17">
    <property type="entry name" value="LYSOPHOSPHOLIPASE-LIKE PROTEIN 1"/>
    <property type="match status" value="1"/>
</dbReference>
<dbReference type="SUPFAM" id="SSF53474">
    <property type="entry name" value="alpha/beta-Hydrolases"/>
    <property type="match status" value="1"/>
</dbReference>
<dbReference type="Gene3D" id="3.40.50.1820">
    <property type="entry name" value="alpha/beta hydrolase"/>
    <property type="match status" value="1"/>
</dbReference>
<sequence length="219" mass="24139">MKTENKLQAIYIPAKEKGQGKSPVIIALHGVGSNEKDLAEFASSLDPRFAVFSLRAPLVIGAESFAWFQVRFTAEGPVHNREEAEQSRRLLKEFIKDLKSHPDVDARKVLLLGFSQGTIMSLSLGFTEPELVRGIVAIGGRTLQEISQGVVPDGTVTSTPKVLLLHGVHDNKLPLFHAEATAETLKKAGFAFNFKTYNAGHEITPEMRDDISEWLKANF</sequence>
<dbReference type="InterPro" id="IPR050565">
    <property type="entry name" value="LYPA1-2/EST-like"/>
</dbReference>
<organism evidence="4 5">
    <name type="scientific">Bdellovibrio bacteriovorus</name>
    <dbReference type="NCBI Taxonomy" id="959"/>
    <lineage>
        <taxon>Bacteria</taxon>
        <taxon>Pseudomonadati</taxon>
        <taxon>Bdellovibrionota</taxon>
        <taxon>Bdellovibrionia</taxon>
        <taxon>Bdellovibrionales</taxon>
        <taxon>Pseudobdellovibrionaceae</taxon>
        <taxon>Bdellovibrio</taxon>
    </lineage>
</organism>
<dbReference type="InterPro" id="IPR029058">
    <property type="entry name" value="AB_hydrolase_fold"/>
</dbReference>
<dbReference type="Pfam" id="PF02230">
    <property type="entry name" value="Abhydrolase_2"/>
    <property type="match status" value="1"/>
</dbReference>
<dbReference type="InterPro" id="IPR003140">
    <property type="entry name" value="PLipase/COase/thioEstase"/>
</dbReference>
<dbReference type="Proteomes" id="UP000075391">
    <property type="component" value="Unassembled WGS sequence"/>
</dbReference>
<evidence type="ECO:0000313" key="5">
    <source>
        <dbReference type="Proteomes" id="UP000075391"/>
    </source>
</evidence>
<evidence type="ECO:0000313" key="4">
    <source>
        <dbReference type="EMBL" id="KYG70238.1"/>
    </source>
</evidence>
<gene>
    <name evidence="4" type="ORF">AZI85_13905</name>
</gene>
<proteinExistence type="inferred from homology"/>